<gene>
    <name evidence="2" type="ORF">Pmani_004009</name>
</gene>
<keyword evidence="3" id="KW-1185">Reference proteome</keyword>
<feature type="region of interest" description="Disordered" evidence="1">
    <location>
        <begin position="1"/>
        <end position="42"/>
    </location>
</feature>
<evidence type="ECO:0000313" key="2">
    <source>
        <dbReference type="EMBL" id="KAK4325414.1"/>
    </source>
</evidence>
<proteinExistence type="predicted"/>
<sequence length="324" mass="37194">MSRRSARTTQNKDGMRGEGSADPVNMDDNYKEDQNSNVNTRENCGKCDQLVLDEDLAVSCEEEMEVKLDDVQVMVVEDMDTRLGTVETQTMELKEKEVDNYTQNKSLEGRLSMMEAKTIELEDKTSEIDKSNTSTRHRADGTIQEGTDDATGYMPSAISADKTLLDELNERKNKESNIIVYGVPESKSQVIRERINHDRTFTLDLMNNCQVHCDAAKIIKVMRVGKRENGKLRPMRVIISSTDIKLNLLDNLNRLQGKEDYRRVRVTHDMTRMQREQDINLWMEAKNLMAEGKGRHSVRGPPWRRRVVKLVEEAQIEQTHTATQ</sequence>
<dbReference type="AlphaFoldDB" id="A0AAE1UPF3"/>
<accession>A0AAE1UPF3</accession>
<feature type="region of interest" description="Disordered" evidence="1">
    <location>
        <begin position="130"/>
        <end position="154"/>
    </location>
</feature>
<evidence type="ECO:0000256" key="1">
    <source>
        <dbReference type="SAM" id="MobiDB-lite"/>
    </source>
</evidence>
<dbReference type="PANTHER" id="PTHR37445:SF3">
    <property type="entry name" value="ZINC FINGER PHD-TYPE DOMAIN-CONTAINING PROTEIN"/>
    <property type="match status" value="1"/>
</dbReference>
<protein>
    <submittedName>
        <fullName evidence="2">Uncharacterized protein</fullName>
    </submittedName>
</protein>
<name>A0AAE1UPF3_9EUCA</name>
<organism evidence="2 3">
    <name type="scientific">Petrolisthes manimaculis</name>
    <dbReference type="NCBI Taxonomy" id="1843537"/>
    <lineage>
        <taxon>Eukaryota</taxon>
        <taxon>Metazoa</taxon>
        <taxon>Ecdysozoa</taxon>
        <taxon>Arthropoda</taxon>
        <taxon>Crustacea</taxon>
        <taxon>Multicrustacea</taxon>
        <taxon>Malacostraca</taxon>
        <taxon>Eumalacostraca</taxon>
        <taxon>Eucarida</taxon>
        <taxon>Decapoda</taxon>
        <taxon>Pleocyemata</taxon>
        <taxon>Anomura</taxon>
        <taxon>Galatheoidea</taxon>
        <taxon>Porcellanidae</taxon>
        <taxon>Petrolisthes</taxon>
    </lineage>
</organism>
<evidence type="ECO:0000313" key="3">
    <source>
        <dbReference type="Proteomes" id="UP001292094"/>
    </source>
</evidence>
<dbReference type="PANTHER" id="PTHR37445">
    <property type="entry name" value="PROTEIN CBG24663"/>
    <property type="match status" value="1"/>
</dbReference>
<reference evidence="2" key="1">
    <citation type="submission" date="2023-11" db="EMBL/GenBank/DDBJ databases">
        <title>Genome assemblies of two species of porcelain crab, Petrolisthes cinctipes and Petrolisthes manimaculis (Anomura: Porcellanidae).</title>
        <authorList>
            <person name="Angst P."/>
        </authorList>
    </citation>
    <scope>NUCLEOTIDE SEQUENCE</scope>
    <source>
        <strain evidence="2">PB745_02</strain>
        <tissue evidence="2">Gill</tissue>
    </source>
</reference>
<dbReference type="Proteomes" id="UP001292094">
    <property type="component" value="Unassembled WGS sequence"/>
</dbReference>
<comment type="caution">
    <text evidence="2">The sequence shown here is derived from an EMBL/GenBank/DDBJ whole genome shotgun (WGS) entry which is preliminary data.</text>
</comment>
<dbReference type="EMBL" id="JAWZYT010000281">
    <property type="protein sequence ID" value="KAK4325414.1"/>
    <property type="molecule type" value="Genomic_DNA"/>
</dbReference>